<keyword evidence="4 7" id="KW-1133">Transmembrane helix</keyword>
<keyword evidence="2" id="KW-1003">Cell membrane</keyword>
<accession>A0A8H7QML5</accession>
<reference evidence="9" key="1">
    <citation type="submission" date="2020-12" db="EMBL/GenBank/DDBJ databases">
        <title>Metabolic potential, ecology and presence of endohyphal bacteria is reflected in genomic diversity of Mucoromycotina.</title>
        <authorList>
            <person name="Muszewska A."/>
            <person name="Okrasinska A."/>
            <person name="Steczkiewicz K."/>
            <person name="Drgas O."/>
            <person name="Orlowska M."/>
            <person name="Perlinska-Lenart U."/>
            <person name="Aleksandrzak-Piekarczyk T."/>
            <person name="Szatraj K."/>
            <person name="Zielenkiewicz U."/>
            <person name="Pilsyk S."/>
            <person name="Malc E."/>
            <person name="Mieczkowski P."/>
            <person name="Kruszewska J.S."/>
            <person name="Biernat P."/>
            <person name="Pawlowska J."/>
        </authorList>
    </citation>
    <scope>NUCLEOTIDE SEQUENCE</scope>
    <source>
        <strain evidence="9">CBS 226.32</strain>
    </source>
</reference>
<evidence type="ECO:0000313" key="10">
    <source>
        <dbReference type="Proteomes" id="UP000650833"/>
    </source>
</evidence>
<keyword evidence="5 7" id="KW-0472">Membrane</keyword>
<dbReference type="EMBL" id="JAEPRC010000526">
    <property type="protein sequence ID" value="KAG2195437.1"/>
    <property type="molecule type" value="Genomic_DNA"/>
</dbReference>
<evidence type="ECO:0000313" key="9">
    <source>
        <dbReference type="EMBL" id="KAG2195437.1"/>
    </source>
</evidence>
<dbReference type="Proteomes" id="UP000650833">
    <property type="component" value="Unassembled WGS sequence"/>
</dbReference>
<dbReference type="GO" id="GO:0005886">
    <property type="term" value="C:plasma membrane"/>
    <property type="evidence" value="ECO:0007669"/>
    <property type="project" value="UniProtKB-SubCell"/>
</dbReference>
<evidence type="ECO:0000256" key="1">
    <source>
        <dbReference type="ARBA" id="ARBA00004651"/>
    </source>
</evidence>
<evidence type="ECO:0000256" key="6">
    <source>
        <dbReference type="SAM" id="MobiDB-lite"/>
    </source>
</evidence>
<dbReference type="InterPro" id="IPR003807">
    <property type="entry name" value="DUF202"/>
</dbReference>
<dbReference type="PANTHER" id="PTHR34187:SF2">
    <property type="entry name" value="DUF202 DOMAIN-CONTAINING PROTEIN"/>
    <property type="match status" value="1"/>
</dbReference>
<keyword evidence="10" id="KW-1185">Reference proteome</keyword>
<evidence type="ECO:0000259" key="8">
    <source>
        <dbReference type="Pfam" id="PF02656"/>
    </source>
</evidence>
<dbReference type="Pfam" id="PF02656">
    <property type="entry name" value="DUF202"/>
    <property type="match status" value="1"/>
</dbReference>
<comment type="caution">
    <text evidence="9">The sequence shown here is derived from an EMBL/GenBank/DDBJ whole genome shotgun (WGS) entry which is preliminary data.</text>
</comment>
<comment type="subcellular location">
    <subcellularLocation>
        <location evidence="1">Cell membrane</location>
        <topology evidence="1">Multi-pass membrane protein</topology>
    </subcellularLocation>
</comment>
<dbReference type="InterPro" id="IPR052053">
    <property type="entry name" value="IM_YidH-like"/>
</dbReference>
<dbReference type="AlphaFoldDB" id="A0A8H7QML5"/>
<proteinExistence type="predicted"/>
<organism evidence="9 10">
    <name type="scientific">Mucor plumbeus</name>
    <dbReference type="NCBI Taxonomy" id="97098"/>
    <lineage>
        <taxon>Eukaryota</taxon>
        <taxon>Fungi</taxon>
        <taxon>Fungi incertae sedis</taxon>
        <taxon>Mucoromycota</taxon>
        <taxon>Mucoromycotina</taxon>
        <taxon>Mucoromycetes</taxon>
        <taxon>Mucorales</taxon>
        <taxon>Mucorineae</taxon>
        <taxon>Mucoraceae</taxon>
        <taxon>Mucor</taxon>
    </lineage>
</organism>
<keyword evidence="3 7" id="KW-0812">Transmembrane</keyword>
<dbReference type="OrthoDB" id="199599at2759"/>
<sequence>MLSVDNLPHHHYQEEEEEEEEEQKPLVATATITNYSSIHHANQPNNEQCNKAYSTTSSQGTQVEAADSKKHKVFTHEYWQTLFNRYSTSVYLENKGSVARDHLANERTYLAWLRTSLSTISVGIGITQLFRLERSMTHNPPTMDQRPPFLNGQMIGLLFIFISILFLFFAFIRYFHTQVALVNGYFPASRSTVAIASCTLFFTMTLILISISKQ</sequence>
<evidence type="ECO:0000256" key="2">
    <source>
        <dbReference type="ARBA" id="ARBA00022475"/>
    </source>
</evidence>
<feature type="region of interest" description="Disordered" evidence="6">
    <location>
        <begin position="1"/>
        <end position="24"/>
    </location>
</feature>
<evidence type="ECO:0000256" key="3">
    <source>
        <dbReference type="ARBA" id="ARBA00022692"/>
    </source>
</evidence>
<evidence type="ECO:0000256" key="4">
    <source>
        <dbReference type="ARBA" id="ARBA00022989"/>
    </source>
</evidence>
<feature type="transmembrane region" description="Helical" evidence="7">
    <location>
        <begin position="150"/>
        <end position="172"/>
    </location>
</feature>
<feature type="transmembrane region" description="Helical" evidence="7">
    <location>
        <begin position="192"/>
        <end position="211"/>
    </location>
</feature>
<protein>
    <recommendedName>
        <fullName evidence="8">DUF202 domain-containing protein</fullName>
    </recommendedName>
</protein>
<name>A0A8H7QML5_9FUNG</name>
<gene>
    <name evidence="9" type="ORF">INT46_009358</name>
</gene>
<evidence type="ECO:0000256" key="7">
    <source>
        <dbReference type="SAM" id="Phobius"/>
    </source>
</evidence>
<feature type="domain" description="DUF202" evidence="8">
    <location>
        <begin position="100"/>
        <end position="178"/>
    </location>
</feature>
<dbReference type="PANTHER" id="PTHR34187">
    <property type="entry name" value="FGR18P"/>
    <property type="match status" value="1"/>
</dbReference>
<evidence type="ECO:0000256" key="5">
    <source>
        <dbReference type="ARBA" id="ARBA00023136"/>
    </source>
</evidence>